<dbReference type="Proteomes" id="UP000275078">
    <property type="component" value="Unassembled WGS sequence"/>
</dbReference>
<evidence type="ECO:0000313" key="2">
    <source>
        <dbReference type="Proteomes" id="UP000275078"/>
    </source>
</evidence>
<accession>A0A3N4I542</accession>
<keyword evidence="2" id="KW-1185">Reference proteome</keyword>
<dbReference type="AlphaFoldDB" id="A0A3N4I542"/>
<proteinExistence type="predicted"/>
<gene>
    <name evidence="1" type="ORF">BJ508DRAFT_330633</name>
</gene>
<protein>
    <submittedName>
        <fullName evidence="1">Uncharacterized protein</fullName>
    </submittedName>
</protein>
<reference evidence="1 2" key="1">
    <citation type="journal article" date="2018" name="Nat. Ecol. Evol.">
        <title>Pezizomycetes genomes reveal the molecular basis of ectomycorrhizal truffle lifestyle.</title>
        <authorList>
            <person name="Murat C."/>
            <person name="Payen T."/>
            <person name="Noel B."/>
            <person name="Kuo A."/>
            <person name="Morin E."/>
            <person name="Chen J."/>
            <person name="Kohler A."/>
            <person name="Krizsan K."/>
            <person name="Balestrini R."/>
            <person name="Da Silva C."/>
            <person name="Montanini B."/>
            <person name="Hainaut M."/>
            <person name="Levati E."/>
            <person name="Barry K.W."/>
            <person name="Belfiori B."/>
            <person name="Cichocki N."/>
            <person name="Clum A."/>
            <person name="Dockter R.B."/>
            <person name="Fauchery L."/>
            <person name="Guy J."/>
            <person name="Iotti M."/>
            <person name="Le Tacon F."/>
            <person name="Lindquist E.A."/>
            <person name="Lipzen A."/>
            <person name="Malagnac F."/>
            <person name="Mello A."/>
            <person name="Molinier V."/>
            <person name="Miyauchi S."/>
            <person name="Poulain J."/>
            <person name="Riccioni C."/>
            <person name="Rubini A."/>
            <person name="Sitrit Y."/>
            <person name="Splivallo R."/>
            <person name="Traeger S."/>
            <person name="Wang M."/>
            <person name="Zifcakova L."/>
            <person name="Wipf D."/>
            <person name="Zambonelli A."/>
            <person name="Paolocci F."/>
            <person name="Nowrousian M."/>
            <person name="Ottonello S."/>
            <person name="Baldrian P."/>
            <person name="Spatafora J.W."/>
            <person name="Henrissat B."/>
            <person name="Nagy L.G."/>
            <person name="Aury J.M."/>
            <person name="Wincker P."/>
            <person name="Grigoriev I.V."/>
            <person name="Bonfante P."/>
            <person name="Martin F.M."/>
        </authorList>
    </citation>
    <scope>NUCLEOTIDE SEQUENCE [LARGE SCALE GENOMIC DNA]</scope>
    <source>
        <strain evidence="1 2">RN42</strain>
    </source>
</reference>
<organism evidence="1 2">
    <name type="scientific">Ascobolus immersus RN42</name>
    <dbReference type="NCBI Taxonomy" id="1160509"/>
    <lineage>
        <taxon>Eukaryota</taxon>
        <taxon>Fungi</taxon>
        <taxon>Dikarya</taxon>
        <taxon>Ascomycota</taxon>
        <taxon>Pezizomycotina</taxon>
        <taxon>Pezizomycetes</taxon>
        <taxon>Pezizales</taxon>
        <taxon>Ascobolaceae</taxon>
        <taxon>Ascobolus</taxon>
    </lineage>
</organism>
<evidence type="ECO:0000313" key="1">
    <source>
        <dbReference type="EMBL" id="RPA76964.1"/>
    </source>
</evidence>
<sequence>MPVLSRPIQEPKAFVYVSKEEEVLKVTHQSARYHEDSLSLSAWFSVDDTVLDAVKAHCEHLAETFQLPNAGLFPINAATVTVKKGREEVAVGLEQDICRLPTSNENIVHLFVDLHDLNPLQNALQTCLVAPSFTKRNLSSGCYSPDGICSTVTYRENSFLLSEAIPPWKHYACPPDDHESIREALSERLCAAIRERYFFLEKLVLDPKAMVSSNRGLFKKINEESWNVKHSMVLGPCEVDGRASTPILEMRRVMVEAKGMEDDVMRKKDGEDSSL</sequence>
<name>A0A3N4I542_ASCIM</name>
<dbReference type="EMBL" id="ML119734">
    <property type="protein sequence ID" value="RPA76964.1"/>
    <property type="molecule type" value="Genomic_DNA"/>
</dbReference>